<keyword evidence="6" id="KW-1185">Reference proteome</keyword>
<evidence type="ECO:0000313" key="6">
    <source>
        <dbReference type="Proteomes" id="UP000680348"/>
    </source>
</evidence>
<gene>
    <name evidence="4 5" type="primary">minE</name>
    <name evidence="5" type="ORF">KEU06_19180</name>
</gene>
<accession>A0A942E408</accession>
<dbReference type="EMBL" id="JAGWCR010000010">
    <property type="protein sequence ID" value="MBS3650738.1"/>
    <property type="molecule type" value="Genomic_DNA"/>
</dbReference>
<protein>
    <recommendedName>
        <fullName evidence="2 4">Cell division topological specificity factor</fullName>
    </recommendedName>
</protein>
<dbReference type="Proteomes" id="UP000680348">
    <property type="component" value="Unassembled WGS sequence"/>
</dbReference>
<dbReference type="Pfam" id="PF03776">
    <property type="entry name" value="MinE"/>
    <property type="match status" value="1"/>
</dbReference>
<evidence type="ECO:0000256" key="2">
    <source>
        <dbReference type="ARBA" id="ARBA00020112"/>
    </source>
</evidence>
<dbReference type="InterPro" id="IPR036707">
    <property type="entry name" value="MinE_sf"/>
</dbReference>
<evidence type="ECO:0000256" key="1">
    <source>
        <dbReference type="ARBA" id="ARBA00008168"/>
    </source>
</evidence>
<dbReference type="NCBIfam" id="TIGR01215">
    <property type="entry name" value="minE"/>
    <property type="match status" value="1"/>
</dbReference>
<organism evidence="5 6">
    <name type="scientific">Pseudaminobacter soli</name>
    <name type="common">ex Zhang et al. 2022</name>
    <dbReference type="NCBI Taxonomy" id="2831468"/>
    <lineage>
        <taxon>Bacteria</taxon>
        <taxon>Pseudomonadati</taxon>
        <taxon>Pseudomonadota</taxon>
        <taxon>Alphaproteobacteria</taxon>
        <taxon>Hyphomicrobiales</taxon>
        <taxon>Phyllobacteriaceae</taxon>
        <taxon>Pseudaminobacter</taxon>
    </lineage>
</organism>
<sequence length="91" mass="10154">MSLFSFFNKKSSAPTARERLQVLLAHERSTVGHSDLVAKLREEILAVIAKHVQIDNDKVNVKMDRGEKVSTLEVDIEIPLNADVKKDVKAA</sequence>
<comment type="function">
    <text evidence="3 4">Prevents the cell division inhibition by proteins MinC and MinD at internal division sites while permitting inhibition at polar sites. This ensures cell division at the proper site by restricting the formation of a division septum at the midpoint of the long axis of the cell.</text>
</comment>
<dbReference type="SUPFAM" id="SSF55229">
    <property type="entry name" value="Cell division protein MinE topological specificity domain"/>
    <property type="match status" value="1"/>
</dbReference>
<dbReference type="Gene3D" id="3.30.1070.10">
    <property type="entry name" value="Cell division topological specificity factor MinE"/>
    <property type="match status" value="1"/>
</dbReference>
<keyword evidence="4 5" id="KW-0132">Cell division</keyword>
<evidence type="ECO:0000313" key="5">
    <source>
        <dbReference type="EMBL" id="MBS3650738.1"/>
    </source>
</evidence>
<evidence type="ECO:0000256" key="4">
    <source>
        <dbReference type="HAMAP-Rule" id="MF_00262"/>
    </source>
</evidence>
<comment type="similarity">
    <text evidence="1 4">Belongs to the MinE family.</text>
</comment>
<dbReference type="HAMAP" id="MF_00262">
    <property type="entry name" value="MinE"/>
    <property type="match status" value="1"/>
</dbReference>
<evidence type="ECO:0000256" key="3">
    <source>
        <dbReference type="ARBA" id="ARBA00025265"/>
    </source>
</evidence>
<dbReference type="InterPro" id="IPR005527">
    <property type="entry name" value="MinE"/>
</dbReference>
<proteinExistence type="inferred from homology"/>
<reference evidence="5" key="1">
    <citation type="submission" date="2021-04" db="EMBL/GenBank/DDBJ databases">
        <title>Pseudaminobacter soli sp. nov., isolated from paddy soil contaminated by heavy metals.</title>
        <authorList>
            <person name="Zhang K."/>
        </authorList>
    </citation>
    <scope>NUCLEOTIDE SEQUENCE</scope>
    <source>
        <strain evidence="5">19-2017</strain>
    </source>
</reference>
<name>A0A942E408_9HYPH</name>
<dbReference type="GO" id="GO:0051301">
    <property type="term" value="P:cell division"/>
    <property type="evidence" value="ECO:0007669"/>
    <property type="project" value="UniProtKB-KW"/>
</dbReference>
<keyword evidence="4" id="KW-0131">Cell cycle</keyword>
<dbReference type="GO" id="GO:0032955">
    <property type="term" value="P:regulation of division septum assembly"/>
    <property type="evidence" value="ECO:0007669"/>
    <property type="project" value="InterPro"/>
</dbReference>
<comment type="caution">
    <text evidence="5">The sequence shown here is derived from an EMBL/GenBank/DDBJ whole genome shotgun (WGS) entry which is preliminary data.</text>
</comment>
<dbReference type="NCBIfam" id="NF001422">
    <property type="entry name" value="PRK00296.1"/>
    <property type="match status" value="1"/>
</dbReference>
<dbReference type="RefSeq" id="WP_188256284.1">
    <property type="nucleotide sequence ID" value="NZ_JABVCF010000010.1"/>
</dbReference>
<dbReference type="AlphaFoldDB" id="A0A942E408"/>